<protein>
    <submittedName>
        <fullName evidence="2">Poly [ADP-ribose] polymerase 4</fullName>
    </submittedName>
</protein>
<feature type="domain" description="PARP4 MVP-ID C-terminal" evidence="1">
    <location>
        <begin position="208"/>
        <end position="344"/>
    </location>
</feature>
<dbReference type="GO" id="GO:0003950">
    <property type="term" value="F:NAD+ poly-ADP-ribosyltransferase activity"/>
    <property type="evidence" value="ECO:0007669"/>
    <property type="project" value="InterPro"/>
</dbReference>
<evidence type="ECO:0000313" key="3">
    <source>
        <dbReference type="Proteomes" id="UP000299084"/>
    </source>
</evidence>
<dbReference type="InterPro" id="IPR058904">
    <property type="entry name" value="PARP4_MVP-ID"/>
</dbReference>
<organism evidence="2 3">
    <name type="scientific">Camelus dromedarius</name>
    <name type="common">Dromedary</name>
    <name type="synonym">Arabian camel</name>
    <dbReference type="NCBI Taxonomy" id="9838"/>
    <lineage>
        <taxon>Eukaryota</taxon>
        <taxon>Metazoa</taxon>
        <taxon>Chordata</taxon>
        <taxon>Craniata</taxon>
        <taxon>Vertebrata</taxon>
        <taxon>Euteleostomi</taxon>
        <taxon>Mammalia</taxon>
        <taxon>Eutheria</taxon>
        <taxon>Laurasiatheria</taxon>
        <taxon>Artiodactyla</taxon>
        <taxon>Tylopoda</taxon>
        <taxon>Camelidae</taxon>
        <taxon>Camelus</taxon>
    </lineage>
</organism>
<dbReference type="EMBL" id="JWIN03000014">
    <property type="protein sequence ID" value="KAB1267431.1"/>
    <property type="molecule type" value="Genomic_DNA"/>
</dbReference>
<dbReference type="PANTHER" id="PTHR46530">
    <property type="entry name" value="PROTEIN MONO-ADP-RIBOSYLTRANSFERASE PARP4"/>
    <property type="match status" value="1"/>
</dbReference>
<dbReference type="GO" id="GO:0005737">
    <property type="term" value="C:cytoplasm"/>
    <property type="evidence" value="ECO:0007669"/>
    <property type="project" value="TreeGrafter"/>
</dbReference>
<keyword evidence="3" id="KW-1185">Reference proteome</keyword>
<evidence type="ECO:0000313" key="2">
    <source>
        <dbReference type="EMBL" id="KAB1267431.1"/>
    </source>
</evidence>
<dbReference type="InterPro" id="IPR031273">
    <property type="entry name" value="PARP4"/>
</dbReference>
<evidence type="ECO:0000259" key="1">
    <source>
        <dbReference type="Pfam" id="PF26156"/>
    </source>
</evidence>
<comment type="caution">
    <text evidence="2">The sequence shown here is derived from an EMBL/GenBank/DDBJ whole genome shotgun (WGS) entry which is preliminary data.</text>
</comment>
<dbReference type="PANTHER" id="PTHR46530:SF1">
    <property type="entry name" value="PROTEIN MONO-ADP-RIBOSYLTRANSFERASE PARP4"/>
    <property type="match status" value="1"/>
</dbReference>
<reference evidence="2 3" key="1">
    <citation type="journal article" date="2019" name="Mol. Ecol. Resour.">
        <title>Improving Illumina assemblies with Hi-C and long reads: an example with the North African dromedary.</title>
        <authorList>
            <person name="Elbers J.P."/>
            <person name="Rogers M.F."/>
            <person name="Perelman P.L."/>
            <person name="Proskuryakova A.A."/>
            <person name="Serdyukova N.A."/>
            <person name="Johnson W.E."/>
            <person name="Horin P."/>
            <person name="Corander J."/>
            <person name="Murphy D."/>
            <person name="Burger P.A."/>
        </authorList>
    </citation>
    <scope>NUCLEOTIDE SEQUENCE [LARGE SCALE GENOMIC DNA]</scope>
    <source>
        <strain evidence="2">Drom800</strain>
        <tissue evidence="2">Blood</tissue>
    </source>
</reference>
<dbReference type="Pfam" id="PF26156">
    <property type="entry name" value="PARP4_MVP-ID"/>
    <property type="match status" value="1"/>
</dbReference>
<dbReference type="AlphaFoldDB" id="A0A5N4D8I1"/>
<dbReference type="Proteomes" id="UP000299084">
    <property type="component" value="Unassembled WGS sequence"/>
</dbReference>
<gene>
    <name evidence="2" type="ORF">Cadr_000012421</name>
</gene>
<proteinExistence type="predicted"/>
<sequence>MEKLKPHDCWRGIIPLSHMQIEDQMTRMRSPSCHSVSVRWQQLSTDAPEPLQAPAQVQSLFHSDRLLVYGLIPHCTQATLCALIQEKEFSTVVSTTELQKTTGTMIHRLVARALIRDHEDGVLHEDERTHEMKKQTLKSLIIKLSKENSLVTQFTSFVAVEKRDGNESPSPDSPDILELIAQEDVDFLPYMSWQEEPRKASTSQGSISYQDGFWKLTPELGFILNLDINILISFLEKKGIRSLGVKGRERLLDLVATFLVLHFLRSRLERQGGASRSLMKLDDASVSRRIPWAFEEIRKASEWLRRTEGQYPSICWRLELGKDWDSATKQLLGMQPAGTTARPHRR</sequence>
<accession>A0A5N4D8I1</accession>
<name>A0A5N4D8I1_CAMDR</name>